<evidence type="ECO:0000313" key="1">
    <source>
        <dbReference type="EMBL" id="ASS90480.1"/>
    </source>
</evidence>
<gene>
    <name evidence="1" type="ORF">AP3564_09855</name>
</gene>
<evidence type="ECO:0000313" key="2">
    <source>
        <dbReference type="Proteomes" id="UP000214606"/>
    </source>
</evidence>
<reference evidence="1 2" key="1">
    <citation type="submission" date="2016-10" db="EMBL/GenBank/DDBJ databases">
        <title>The whole genome sequencing and assembly of Aeribacillus pallidus KCTC3564 strain.</title>
        <authorList>
            <person name="Lee Y.-J."/>
            <person name="Park M.-K."/>
            <person name="Yi H."/>
            <person name="Bahn Y.-S."/>
            <person name="Kim J.F."/>
            <person name="Lee D.-W."/>
        </authorList>
    </citation>
    <scope>NUCLEOTIDE SEQUENCE [LARGE SCALE GENOMIC DNA]</scope>
    <source>
        <strain evidence="1 2">KCTC3564</strain>
    </source>
</reference>
<organism evidence="1 2">
    <name type="scientific">Aeribacillus pallidus</name>
    <dbReference type="NCBI Taxonomy" id="33936"/>
    <lineage>
        <taxon>Bacteria</taxon>
        <taxon>Bacillati</taxon>
        <taxon>Bacillota</taxon>
        <taxon>Bacilli</taxon>
        <taxon>Bacillales</taxon>
        <taxon>Bacillaceae</taxon>
        <taxon>Aeribacillus</taxon>
    </lineage>
</organism>
<dbReference type="AlphaFoldDB" id="A0A223E5K4"/>
<dbReference type="Proteomes" id="UP000214606">
    <property type="component" value="Chromosome"/>
</dbReference>
<dbReference type="KEGG" id="apak:AP3564_09855"/>
<sequence>MNYTVQSLLQYILKLEQYLHSQSKRIDHLEKGFLYLEEQMEEIKNKPYTNIEKVEYKFDQLKIETLEGVLNIGLNPVDQEAIEQFSVKNEELNVDDVHRELKQQIFEQCVESIHSYLQEECPKKIEDFAKNYEYELDETYKAIIIEDIRKQLEGRITYYLQRLRLHEQTDIKEKIQWIEEKVKKDIDQSIDHFFKHFPNFPNKKKGDELS</sequence>
<dbReference type="EMBL" id="CP017703">
    <property type="protein sequence ID" value="ASS90480.1"/>
    <property type="molecule type" value="Genomic_DNA"/>
</dbReference>
<dbReference type="InterPro" id="IPR019673">
    <property type="entry name" value="Spore_germination_GerPC"/>
</dbReference>
<proteinExistence type="predicted"/>
<accession>A0A223E5K4</accession>
<dbReference type="RefSeq" id="WP_157727919.1">
    <property type="nucleotide sequence ID" value="NZ_CP017703.1"/>
</dbReference>
<dbReference type="Pfam" id="PF10737">
    <property type="entry name" value="GerPC"/>
    <property type="match status" value="1"/>
</dbReference>
<name>A0A223E5K4_9BACI</name>
<protein>
    <submittedName>
        <fullName evidence="1">Uncharacterized protein</fullName>
    </submittedName>
</protein>